<dbReference type="EMBL" id="CP071527">
    <property type="protein sequence ID" value="USQ13628.1"/>
    <property type="molecule type" value="Genomic_DNA"/>
</dbReference>
<evidence type="ECO:0000259" key="1">
    <source>
        <dbReference type="SMART" id="SM00903"/>
    </source>
</evidence>
<dbReference type="PANTHER" id="PTHR43812:SF2">
    <property type="entry name" value="FLAVIN REDUCTASE LIKE DOMAIN-CONTAINING PROTEIN"/>
    <property type="match status" value="1"/>
</dbReference>
<feature type="domain" description="Flavin reductase like" evidence="1">
    <location>
        <begin position="16"/>
        <end position="173"/>
    </location>
</feature>
<name>A0ABY4Y8C3_9GAMM</name>
<dbReference type="Gene3D" id="2.30.110.10">
    <property type="entry name" value="Electron Transport, Fmn-binding Protein, Chain A"/>
    <property type="match status" value="1"/>
</dbReference>
<dbReference type="PANTHER" id="PTHR43812">
    <property type="entry name" value="BLR2425 PROTEIN"/>
    <property type="match status" value="1"/>
</dbReference>
<organism evidence="2 3">
    <name type="scientific">Legionella lytica</name>
    <dbReference type="NCBI Taxonomy" id="96232"/>
    <lineage>
        <taxon>Bacteria</taxon>
        <taxon>Pseudomonadati</taxon>
        <taxon>Pseudomonadota</taxon>
        <taxon>Gammaproteobacteria</taxon>
        <taxon>Legionellales</taxon>
        <taxon>Legionellaceae</taxon>
        <taxon>Legionella</taxon>
    </lineage>
</organism>
<reference evidence="2" key="1">
    <citation type="submission" date="2021-03" db="EMBL/GenBank/DDBJ databases">
        <title>Legionella lytica PCM 2298.</title>
        <authorList>
            <person name="Koper P."/>
        </authorList>
    </citation>
    <scope>NUCLEOTIDE SEQUENCE</scope>
    <source>
        <strain evidence="2">PCM 2298</strain>
    </source>
</reference>
<dbReference type="SMART" id="SM00903">
    <property type="entry name" value="Flavin_Reduct"/>
    <property type="match status" value="1"/>
</dbReference>
<accession>A0ABY4Y8C3</accession>
<gene>
    <name evidence="2" type="ORF">J2N86_13245</name>
</gene>
<sequence>MFLNTSKKLPKGLFKACVIPRPIAWISSKDIDGNHNLSPFSYFNIVCEDPPMIMFATTGAHQSGGAKDTLKNVETTKEFTVNLVSYNSREAMNITSIGFSRGINEFDMAEVAHLPGELIQTHRVKESPISLECIYHQSIQLPTSNNAHLINRIVLGEVVGIHLDPNILTQDKRIDINKLNLIARLGYNKYTKIKSHFRLKNPCECCDNVMN</sequence>
<keyword evidence="3" id="KW-1185">Reference proteome</keyword>
<dbReference type="RefSeq" id="WP_252579928.1">
    <property type="nucleotide sequence ID" value="NZ_CP071527.1"/>
</dbReference>
<dbReference type="InterPro" id="IPR012349">
    <property type="entry name" value="Split_barrel_FMN-bd"/>
</dbReference>
<dbReference type="InterPro" id="IPR002563">
    <property type="entry name" value="Flavin_Rdtase-like_dom"/>
</dbReference>
<dbReference type="Pfam" id="PF01613">
    <property type="entry name" value="Flavin_Reduct"/>
    <property type="match status" value="1"/>
</dbReference>
<dbReference type="SUPFAM" id="SSF50475">
    <property type="entry name" value="FMN-binding split barrel"/>
    <property type="match status" value="1"/>
</dbReference>
<protein>
    <submittedName>
        <fullName evidence="2">Flavin reductase family protein</fullName>
    </submittedName>
</protein>
<dbReference type="Proteomes" id="UP001057474">
    <property type="component" value="Chromosome"/>
</dbReference>
<evidence type="ECO:0000313" key="2">
    <source>
        <dbReference type="EMBL" id="USQ13628.1"/>
    </source>
</evidence>
<proteinExistence type="predicted"/>
<evidence type="ECO:0000313" key="3">
    <source>
        <dbReference type="Proteomes" id="UP001057474"/>
    </source>
</evidence>